<dbReference type="InterPro" id="IPR022398">
    <property type="entry name" value="Peptidase_S8_His-AS"/>
</dbReference>
<dbReference type="GO" id="GO:0004252">
    <property type="term" value="F:serine-type endopeptidase activity"/>
    <property type="evidence" value="ECO:0007669"/>
    <property type="project" value="InterPro"/>
</dbReference>
<feature type="domain" description="Peptidase S8/S53" evidence="4">
    <location>
        <begin position="53"/>
        <end position="340"/>
    </location>
</feature>
<dbReference type="RefSeq" id="WP_050569490.1">
    <property type="nucleotide sequence ID" value="NZ_CM001975.1"/>
</dbReference>
<keyword evidence="1" id="KW-0645">Protease</keyword>
<dbReference type="InterPro" id="IPR036852">
    <property type="entry name" value="Peptidase_S8/S53_dom_sf"/>
</dbReference>
<dbReference type="KEGG" id="dic:Dpoa569_0001104"/>
<dbReference type="STRING" id="568768.GCA_000406125_02770"/>
<sequence>MHSFDALMNALRNNLLHDHQWHLHGKHPSFATRSLCSVHADKFWNDNRRFGDSSIVIAVADDGCMIDNFSNEYSDNIEGFAYIENGKLNLTKDKSKKNKIFSSKFKHGTAICGLIAAPISSVLPVGVAPGVKILPIRWPYDNGFIINQLGFQQFVMALSDKIDIFVNTWSKLPDFILNKESVEMISSFSSKGGRRGKGILFLWAAGNSNCPINYAGEQKIVYSCDANNKISYSSSFSNNLNAHDNVLVISAINSFFEKASYSCFGPGVDLCAPSNDLYLSEGENKYLGLTTLSADLNNFTYNFKGTSGACAIAAGVAALNLSVSMDQTANQLAYNLKLNALRDLDRKYEKYKCDVFYDNHKVKREFIFDLEKQDDEIFELFYGCGRINSLCF</sequence>
<evidence type="ECO:0000256" key="3">
    <source>
        <dbReference type="ARBA" id="ARBA00022825"/>
    </source>
</evidence>
<dbReference type="EMBL" id="CP042220">
    <property type="protein sequence ID" value="QDX29355.1"/>
    <property type="molecule type" value="Genomic_DNA"/>
</dbReference>
<dbReference type="PANTHER" id="PTHR42884:SF14">
    <property type="entry name" value="NEUROENDOCRINE CONVERTASE 1"/>
    <property type="match status" value="1"/>
</dbReference>
<dbReference type="AlphaFoldDB" id="A0A5B8HH22"/>
<evidence type="ECO:0000256" key="2">
    <source>
        <dbReference type="ARBA" id="ARBA00022801"/>
    </source>
</evidence>
<dbReference type="Gene3D" id="3.40.50.200">
    <property type="entry name" value="Peptidase S8/S53 domain"/>
    <property type="match status" value="1"/>
</dbReference>
<evidence type="ECO:0000259" key="4">
    <source>
        <dbReference type="Pfam" id="PF00082"/>
    </source>
</evidence>
<dbReference type="Pfam" id="PF00082">
    <property type="entry name" value="Peptidase_S8"/>
    <property type="match status" value="1"/>
</dbReference>
<organism evidence="5 6">
    <name type="scientific">Dickeya poaceiphila</name>
    <dbReference type="NCBI Taxonomy" id="568768"/>
    <lineage>
        <taxon>Bacteria</taxon>
        <taxon>Pseudomonadati</taxon>
        <taxon>Pseudomonadota</taxon>
        <taxon>Gammaproteobacteria</taxon>
        <taxon>Enterobacterales</taxon>
        <taxon>Pectobacteriaceae</taxon>
        <taxon>Dickeya</taxon>
    </lineage>
</organism>
<dbReference type="OrthoDB" id="9790784at2"/>
<evidence type="ECO:0000256" key="1">
    <source>
        <dbReference type="ARBA" id="ARBA00022670"/>
    </source>
</evidence>
<keyword evidence="3" id="KW-0720">Serine protease</keyword>
<gene>
    <name evidence="5" type="ORF">Dpoa569_0001104</name>
</gene>
<reference evidence="5 6" key="1">
    <citation type="journal article" date="2019" name="Environ. Microbiol.">
        <title>The phytopathogenic nature of Dickeya aquatica 174/2 and the dynamic early evolution of Dickeya pathogenicity.</title>
        <authorList>
            <person name="Duprey A."/>
            <person name="Taib N."/>
            <person name="Leonard S."/>
            <person name="Garin T."/>
            <person name="Flandrois J.P."/>
            <person name="Nasser W."/>
            <person name="Brochier-Armanet C."/>
            <person name="Reverchon S."/>
        </authorList>
    </citation>
    <scope>NUCLEOTIDE SEQUENCE [LARGE SCALE GENOMIC DNA]</scope>
    <source>
        <strain evidence="5 6">NCPPB 569</strain>
    </source>
</reference>
<dbReference type="PRINTS" id="PR00723">
    <property type="entry name" value="SUBTILISIN"/>
</dbReference>
<dbReference type="InterPro" id="IPR015500">
    <property type="entry name" value="Peptidase_S8_subtilisin-rel"/>
</dbReference>
<evidence type="ECO:0000313" key="6">
    <source>
        <dbReference type="Proteomes" id="UP000320591"/>
    </source>
</evidence>
<accession>A0A5B8HH22</accession>
<dbReference type="SUPFAM" id="SSF52743">
    <property type="entry name" value="Subtilisin-like"/>
    <property type="match status" value="1"/>
</dbReference>
<dbReference type="PANTHER" id="PTHR42884">
    <property type="entry name" value="PROPROTEIN CONVERTASE SUBTILISIN/KEXIN-RELATED"/>
    <property type="match status" value="1"/>
</dbReference>
<dbReference type="GO" id="GO:0016485">
    <property type="term" value="P:protein processing"/>
    <property type="evidence" value="ECO:0007669"/>
    <property type="project" value="TreeGrafter"/>
</dbReference>
<dbReference type="Proteomes" id="UP000320591">
    <property type="component" value="Chromosome"/>
</dbReference>
<keyword evidence="2" id="KW-0378">Hydrolase</keyword>
<protein>
    <submittedName>
        <fullName evidence="5">S8 family serine peptidase</fullName>
    </submittedName>
</protein>
<dbReference type="InterPro" id="IPR000209">
    <property type="entry name" value="Peptidase_S8/S53_dom"/>
</dbReference>
<proteinExistence type="predicted"/>
<dbReference type="PROSITE" id="PS00137">
    <property type="entry name" value="SUBTILASE_HIS"/>
    <property type="match status" value="1"/>
</dbReference>
<name>A0A5B8HH22_9GAMM</name>
<evidence type="ECO:0000313" key="5">
    <source>
        <dbReference type="EMBL" id="QDX29355.1"/>
    </source>
</evidence>
<dbReference type="GO" id="GO:0016020">
    <property type="term" value="C:membrane"/>
    <property type="evidence" value="ECO:0007669"/>
    <property type="project" value="TreeGrafter"/>
</dbReference>
<keyword evidence="6" id="KW-1185">Reference proteome</keyword>